<reference evidence="6" key="1">
    <citation type="submission" date="2020-05" db="EMBL/GenBank/DDBJ databases">
        <authorList>
            <person name="Chiriac C."/>
            <person name="Salcher M."/>
            <person name="Ghai R."/>
            <person name="Kavagutti S V."/>
        </authorList>
    </citation>
    <scope>NUCLEOTIDE SEQUENCE</scope>
</reference>
<dbReference type="EMBL" id="CAEZZU010000158">
    <property type="protein sequence ID" value="CAB4784335.1"/>
    <property type="molecule type" value="Genomic_DNA"/>
</dbReference>
<evidence type="ECO:0000256" key="3">
    <source>
        <dbReference type="ARBA" id="ARBA00022827"/>
    </source>
</evidence>
<evidence type="ECO:0000256" key="1">
    <source>
        <dbReference type="ARBA" id="ARBA00009347"/>
    </source>
</evidence>
<dbReference type="Pfam" id="PF00441">
    <property type="entry name" value="Acyl-CoA_dh_1"/>
    <property type="match status" value="1"/>
</dbReference>
<evidence type="ECO:0000256" key="2">
    <source>
        <dbReference type="ARBA" id="ARBA00022630"/>
    </source>
</evidence>
<dbReference type="GO" id="GO:0016627">
    <property type="term" value="F:oxidoreductase activity, acting on the CH-CH group of donors"/>
    <property type="evidence" value="ECO:0007669"/>
    <property type="project" value="InterPro"/>
</dbReference>
<dbReference type="InterPro" id="IPR009100">
    <property type="entry name" value="AcylCoA_DH/oxidase_NM_dom_sf"/>
</dbReference>
<dbReference type="InterPro" id="IPR036250">
    <property type="entry name" value="AcylCo_DH-like_C"/>
</dbReference>
<comment type="similarity">
    <text evidence="1">Belongs to the acyl-CoA dehydrogenase family.</text>
</comment>
<evidence type="ECO:0000259" key="5">
    <source>
        <dbReference type="Pfam" id="PF00441"/>
    </source>
</evidence>
<dbReference type="PANTHER" id="PTHR43292:SF3">
    <property type="entry name" value="ACYL-COA DEHYDROGENASE FADE29"/>
    <property type="match status" value="1"/>
</dbReference>
<dbReference type="InterPro" id="IPR046373">
    <property type="entry name" value="Acyl-CoA_Oxase/DH_mid-dom_sf"/>
</dbReference>
<dbReference type="GO" id="GO:0005886">
    <property type="term" value="C:plasma membrane"/>
    <property type="evidence" value="ECO:0007669"/>
    <property type="project" value="TreeGrafter"/>
</dbReference>
<sequence length="200" mass="22186">MDQPGVEIRPLRQMTGSAEFNEVYFSDARTSADLVLGEVGDGWAVAMATLGFERGTAFMSQQLAFQRELREIIEVAQGNGRSKEATTRQDLADSYIGVQIMKYNGMRMLTDLVSRGVIGPSSSIGKLFWSNWHRTLGERAMDVLGTDALLVASEGNGEYELEDFHQIFMSSRAETIYAGASEIQRNIIGERVLGLPREPR</sequence>
<keyword evidence="4" id="KW-0560">Oxidoreductase</keyword>
<accession>A0A6J6WLR4</accession>
<keyword evidence="2" id="KW-0285">Flavoprotein</keyword>
<proteinExistence type="inferred from homology"/>
<dbReference type="AlphaFoldDB" id="A0A6J6WLR4"/>
<dbReference type="InterPro" id="IPR009075">
    <property type="entry name" value="AcylCo_DH/oxidase_C"/>
</dbReference>
<feature type="domain" description="Acyl-CoA dehydrogenase/oxidase C-terminal" evidence="5">
    <location>
        <begin position="40"/>
        <end position="193"/>
    </location>
</feature>
<evidence type="ECO:0000256" key="4">
    <source>
        <dbReference type="ARBA" id="ARBA00023002"/>
    </source>
</evidence>
<dbReference type="Gene3D" id="1.20.140.10">
    <property type="entry name" value="Butyryl-CoA Dehydrogenase, subunit A, domain 3"/>
    <property type="match status" value="1"/>
</dbReference>
<name>A0A6J6WLR4_9ZZZZ</name>
<organism evidence="6">
    <name type="scientific">freshwater metagenome</name>
    <dbReference type="NCBI Taxonomy" id="449393"/>
    <lineage>
        <taxon>unclassified sequences</taxon>
        <taxon>metagenomes</taxon>
        <taxon>ecological metagenomes</taxon>
    </lineage>
</organism>
<dbReference type="SUPFAM" id="SSF47203">
    <property type="entry name" value="Acyl-CoA dehydrogenase C-terminal domain-like"/>
    <property type="match status" value="1"/>
</dbReference>
<gene>
    <name evidence="6" type="ORF">UFOPK2925_01044</name>
</gene>
<dbReference type="PANTHER" id="PTHR43292">
    <property type="entry name" value="ACYL-COA DEHYDROGENASE"/>
    <property type="match status" value="1"/>
</dbReference>
<dbReference type="SUPFAM" id="SSF56645">
    <property type="entry name" value="Acyl-CoA dehydrogenase NM domain-like"/>
    <property type="match status" value="1"/>
</dbReference>
<protein>
    <submittedName>
        <fullName evidence="6">Unannotated protein</fullName>
    </submittedName>
</protein>
<dbReference type="Gene3D" id="2.40.110.10">
    <property type="entry name" value="Butyryl-CoA Dehydrogenase, subunit A, domain 2"/>
    <property type="match status" value="1"/>
</dbReference>
<dbReference type="InterPro" id="IPR052161">
    <property type="entry name" value="Mycobact_Acyl-CoA_DH"/>
</dbReference>
<evidence type="ECO:0000313" key="6">
    <source>
        <dbReference type="EMBL" id="CAB4784335.1"/>
    </source>
</evidence>
<keyword evidence="3" id="KW-0274">FAD</keyword>